<name>A0AAX7V969_ASTCA</name>
<comment type="catalytic activity">
    <reaction evidence="7">
        <text>3-methylbut-2-enoyl-CoA + hydrogencarbonate + ATP = 3-methyl-(2E)-glutaconyl-CoA + ADP + phosphate + H(+)</text>
        <dbReference type="Rhea" id="RHEA:13589"/>
        <dbReference type="ChEBI" id="CHEBI:15378"/>
        <dbReference type="ChEBI" id="CHEBI:17544"/>
        <dbReference type="ChEBI" id="CHEBI:30616"/>
        <dbReference type="ChEBI" id="CHEBI:43474"/>
        <dbReference type="ChEBI" id="CHEBI:57344"/>
        <dbReference type="ChEBI" id="CHEBI:57346"/>
        <dbReference type="ChEBI" id="CHEBI:456216"/>
        <dbReference type="EC" id="6.4.1.4"/>
    </reaction>
</comment>
<dbReference type="InterPro" id="IPR011763">
    <property type="entry name" value="COA_CT_C"/>
</dbReference>
<dbReference type="GO" id="GO:1905202">
    <property type="term" value="C:methylcrotonoyl-CoA carboxylase complex"/>
    <property type="evidence" value="ECO:0007669"/>
    <property type="project" value="TreeGrafter"/>
</dbReference>
<dbReference type="SUPFAM" id="SSF52096">
    <property type="entry name" value="ClpP/crotonase"/>
    <property type="match status" value="2"/>
</dbReference>
<dbReference type="PROSITE" id="PS50980">
    <property type="entry name" value="COA_CT_NTER"/>
    <property type="match status" value="1"/>
</dbReference>
<evidence type="ECO:0000256" key="7">
    <source>
        <dbReference type="ARBA" id="ARBA00052347"/>
    </source>
</evidence>
<dbReference type="Gene3D" id="3.90.226.10">
    <property type="entry name" value="2-enoyl-CoA Hydratase, Chain A, domain 1"/>
    <property type="match status" value="2"/>
</dbReference>
<dbReference type="FunFam" id="3.90.226.10:FF:000007">
    <property type="entry name" value="Methylcrotonoyl-CoA carboxylase subunit beta"/>
    <property type="match status" value="1"/>
</dbReference>
<dbReference type="Ensembl" id="ENSACLT00000054785.1">
    <property type="protein sequence ID" value="ENSACLP00000079103.1"/>
    <property type="gene ID" value="ENSACLG00000018505.2"/>
</dbReference>
<evidence type="ECO:0000256" key="4">
    <source>
        <dbReference type="ARBA" id="ARBA00031109"/>
    </source>
</evidence>
<evidence type="ECO:0000259" key="12">
    <source>
        <dbReference type="PROSITE" id="PS50980"/>
    </source>
</evidence>
<feature type="transmembrane region" description="Helical" evidence="11">
    <location>
        <begin position="12"/>
        <end position="31"/>
    </location>
</feature>
<evidence type="ECO:0000256" key="11">
    <source>
        <dbReference type="SAM" id="Phobius"/>
    </source>
</evidence>
<keyword evidence="15" id="KW-1185">Reference proteome</keyword>
<dbReference type="GO" id="GO:0004485">
    <property type="term" value="F:methylcrotonoyl-CoA carboxylase activity"/>
    <property type="evidence" value="ECO:0007669"/>
    <property type="project" value="UniProtKB-EC"/>
</dbReference>
<keyword evidence="11" id="KW-0472">Membrane</keyword>
<proteinExistence type="inferred from homology"/>
<sequence>MLLARVVVVLAKYSQIVKFVILLLFIYYFLINSGGGEKARRLHTSRGKLLPRERIDRLLDPGSPFLEFSQFAGYELYGKEEVPAGGIITGIGRVSGVECIIVANDATVKGGTYYPITVKKHLRAQEIAQQNHLPCIYLVDSGGANLPRQAEVFPDRDHFGRIFYNQARLSSEGIAQIAVVMGSCTAGGAYVPAMADESIIVRKQGTIFLGGPPLVKAATGEEVSAEDLGGADLHCKKSGVTDHYALDDNHALHLARKTVRSLNYRKNIEVTIEPPESPLYPADELYGIVGDNLKRNFDVREVIAQFPERWIFGYPVGIIGNNGVLFSESAKKGTHFIELCCQRNIPLVFLQNITGFMVGREYEAGGIAKDGAKMVTAVACASVPKITVIIGGSYGAGNYGMCGRAYSPRFLYMWPNSRISVMGGEQAATVLATITKDQRAREGKEFTAEQEAAMKEPIVRRFEEEGSPYYSSARLWDDGIIDPAETRMVLGLSLSAALNAPTTKTRFGVFRM</sequence>
<comment type="pathway">
    <text evidence="2">Amino-acid degradation; L-leucine degradation; (S)-3-hydroxy-3-methylglutaryl-CoA from 3-isovaleryl-CoA: step 2/3.</text>
</comment>
<reference evidence="14" key="1">
    <citation type="submission" date="2018-05" db="EMBL/GenBank/DDBJ databases">
        <authorList>
            <person name="Datahose"/>
        </authorList>
    </citation>
    <scope>NUCLEOTIDE SEQUENCE</scope>
</reference>
<dbReference type="PANTHER" id="PTHR22855:SF13">
    <property type="entry name" value="METHYLCROTONOYL-COA CARBOXYLASE BETA CHAIN, MITOCHONDRIAL"/>
    <property type="match status" value="1"/>
</dbReference>
<feature type="domain" description="CoA carboxyltransferase C-terminal" evidence="13">
    <location>
        <begin position="245"/>
        <end position="504"/>
    </location>
</feature>
<evidence type="ECO:0000256" key="1">
    <source>
        <dbReference type="ARBA" id="ARBA00006102"/>
    </source>
</evidence>
<comment type="similarity">
    <text evidence="1">Belongs to the AccD/PCCB family.</text>
</comment>
<evidence type="ECO:0000313" key="15">
    <source>
        <dbReference type="Proteomes" id="UP000265100"/>
    </source>
</evidence>
<dbReference type="InterPro" id="IPR045190">
    <property type="entry name" value="MCCB/AccD1-like"/>
</dbReference>
<evidence type="ECO:0000256" key="5">
    <source>
        <dbReference type="ARBA" id="ARBA00031237"/>
    </source>
</evidence>
<dbReference type="Proteomes" id="UP000265100">
    <property type="component" value="Chromosome 12"/>
</dbReference>
<dbReference type="GeneTree" id="ENSGT00940000155949"/>
<evidence type="ECO:0000313" key="14">
    <source>
        <dbReference type="Ensembl" id="ENSACLP00000079103.1"/>
    </source>
</evidence>
<dbReference type="GO" id="GO:0006552">
    <property type="term" value="P:L-leucine catabolic process"/>
    <property type="evidence" value="ECO:0007669"/>
    <property type="project" value="TreeGrafter"/>
</dbReference>
<evidence type="ECO:0000256" key="3">
    <source>
        <dbReference type="ARBA" id="ARBA00026116"/>
    </source>
</evidence>
<dbReference type="InterPro" id="IPR029045">
    <property type="entry name" value="ClpP/crotonase-like_dom_sf"/>
</dbReference>
<comment type="function">
    <text evidence="8">Carboxyltransferase subunit of the 3-methylcrotonyl-CoA carboxylase, an enzyme that catalyzes the conversion of 3-methylcrotonyl-CoA to 3-methylglutaconyl-CoA, a critical step for leucine and isovaleric acid catabolism.</text>
</comment>
<evidence type="ECO:0000256" key="6">
    <source>
        <dbReference type="ARBA" id="ARBA00031404"/>
    </source>
</evidence>
<dbReference type="Pfam" id="PF01039">
    <property type="entry name" value="Carboxyl_trans"/>
    <property type="match status" value="2"/>
</dbReference>
<dbReference type="PANTHER" id="PTHR22855">
    <property type="entry name" value="ACETYL, PROPIONYL, PYRUVATE, AND GLUTACONYL CARBOXYLASE-RELATED"/>
    <property type="match status" value="1"/>
</dbReference>
<evidence type="ECO:0000259" key="13">
    <source>
        <dbReference type="PROSITE" id="PS50989"/>
    </source>
</evidence>
<feature type="domain" description="CoA carboxyltransferase N-terminal" evidence="12">
    <location>
        <begin position="13"/>
        <end position="274"/>
    </location>
</feature>
<evidence type="ECO:0000256" key="8">
    <source>
        <dbReference type="ARBA" id="ARBA00053988"/>
    </source>
</evidence>
<reference evidence="14" key="2">
    <citation type="submission" date="2025-08" db="UniProtKB">
        <authorList>
            <consortium name="Ensembl"/>
        </authorList>
    </citation>
    <scope>IDENTIFICATION</scope>
</reference>
<evidence type="ECO:0000256" key="9">
    <source>
        <dbReference type="ARBA" id="ARBA00062256"/>
    </source>
</evidence>
<protein>
    <recommendedName>
        <fullName evidence="10">Methylcrotonoyl-CoA carboxylase beta chain, mitochondrial</fullName>
        <ecNumber evidence="3">6.4.1.4</ecNumber>
    </recommendedName>
    <alternativeName>
        <fullName evidence="6">3-methylcrotonyl-CoA carboxylase 2</fullName>
    </alternativeName>
    <alternativeName>
        <fullName evidence="4">3-methylcrotonyl-CoA carboxylase non-biotin-containing subunit</fullName>
    </alternativeName>
    <alternativeName>
        <fullName evidence="5">3-methylcrotonyl-CoA:carbon dioxide ligase subunit beta</fullName>
    </alternativeName>
</protein>
<comment type="subunit">
    <text evidence="9">Probably a dodecamer composed of six biotin-containing alpha subunits (MCCC1) and six beta (MCCC2) subunits.</text>
</comment>
<gene>
    <name evidence="14" type="primary">MCCC2</name>
</gene>
<dbReference type="FunFam" id="3.90.226.10:FF:000004">
    <property type="entry name" value="Methylcrotonoyl-CoA carboxylase beta chain"/>
    <property type="match status" value="1"/>
</dbReference>
<keyword evidence="11" id="KW-0812">Transmembrane</keyword>
<dbReference type="EC" id="6.4.1.4" evidence="3"/>
<dbReference type="AlphaFoldDB" id="A0AAX7V969"/>
<keyword evidence="11" id="KW-1133">Transmembrane helix</keyword>
<dbReference type="GO" id="GO:0005739">
    <property type="term" value="C:mitochondrion"/>
    <property type="evidence" value="ECO:0007669"/>
    <property type="project" value="TreeGrafter"/>
</dbReference>
<reference evidence="14" key="3">
    <citation type="submission" date="2025-09" db="UniProtKB">
        <authorList>
            <consortium name="Ensembl"/>
        </authorList>
    </citation>
    <scope>IDENTIFICATION</scope>
</reference>
<organism evidence="14 15">
    <name type="scientific">Astatotilapia calliptera</name>
    <name type="common">Eastern happy</name>
    <name type="synonym">Chromis callipterus</name>
    <dbReference type="NCBI Taxonomy" id="8154"/>
    <lineage>
        <taxon>Eukaryota</taxon>
        <taxon>Metazoa</taxon>
        <taxon>Chordata</taxon>
        <taxon>Craniata</taxon>
        <taxon>Vertebrata</taxon>
        <taxon>Euteleostomi</taxon>
        <taxon>Actinopterygii</taxon>
        <taxon>Neopterygii</taxon>
        <taxon>Teleostei</taxon>
        <taxon>Neoteleostei</taxon>
        <taxon>Acanthomorphata</taxon>
        <taxon>Ovalentaria</taxon>
        <taxon>Cichlomorphae</taxon>
        <taxon>Cichliformes</taxon>
        <taxon>Cichlidae</taxon>
        <taxon>African cichlids</taxon>
        <taxon>Pseudocrenilabrinae</taxon>
        <taxon>Haplochromini</taxon>
        <taxon>Astatotilapia</taxon>
    </lineage>
</organism>
<evidence type="ECO:0000256" key="2">
    <source>
        <dbReference type="ARBA" id="ARBA00025711"/>
    </source>
</evidence>
<evidence type="ECO:0000256" key="10">
    <source>
        <dbReference type="ARBA" id="ARBA00073673"/>
    </source>
</evidence>
<dbReference type="InterPro" id="IPR034733">
    <property type="entry name" value="AcCoA_carboxyl_beta"/>
</dbReference>
<dbReference type="InterPro" id="IPR011762">
    <property type="entry name" value="COA_CT_N"/>
</dbReference>
<accession>A0AAX7V969</accession>
<dbReference type="PROSITE" id="PS50989">
    <property type="entry name" value="COA_CT_CTER"/>
    <property type="match status" value="1"/>
</dbReference>